<name>A0A1R4HDM1_9GAMM</name>
<dbReference type="OrthoDB" id="9802066at2"/>
<dbReference type="InterPro" id="IPR003607">
    <property type="entry name" value="HD/PDEase_dom"/>
</dbReference>
<feature type="domain" description="Response regulatory" evidence="2">
    <location>
        <begin position="6"/>
        <end position="124"/>
    </location>
</feature>
<dbReference type="Pfam" id="PF00072">
    <property type="entry name" value="Response_reg"/>
    <property type="match status" value="1"/>
</dbReference>
<dbReference type="SUPFAM" id="SSF52172">
    <property type="entry name" value="CheY-like"/>
    <property type="match status" value="1"/>
</dbReference>
<dbReference type="CDD" id="cd19920">
    <property type="entry name" value="REC_PA4781-like"/>
    <property type="match status" value="1"/>
</dbReference>
<keyword evidence="1" id="KW-0597">Phosphoprotein</keyword>
<feature type="modified residue" description="4-aspartylphosphate" evidence="1">
    <location>
        <position position="57"/>
    </location>
</feature>
<organism evidence="4 5">
    <name type="scientific">Crenothrix polyspora</name>
    <dbReference type="NCBI Taxonomy" id="360316"/>
    <lineage>
        <taxon>Bacteria</taxon>
        <taxon>Pseudomonadati</taxon>
        <taxon>Pseudomonadota</taxon>
        <taxon>Gammaproteobacteria</taxon>
        <taxon>Methylococcales</taxon>
        <taxon>Crenotrichaceae</taxon>
        <taxon>Crenothrix</taxon>
    </lineage>
</organism>
<accession>A0A1R4HDM1</accession>
<dbReference type="EMBL" id="FUKJ01000301">
    <property type="protein sequence ID" value="SJM93980.1"/>
    <property type="molecule type" value="Genomic_DNA"/>
</dbReference>
<feature type="domain" description="HD-GYP" evidence="3">
    <location>
        <begin position="155"/>
        <end position="350"/>
    </location>
</feature>
<dbReference type="GO" id="GO:0008081">
    <property type="term" value="F:phosphoric diester hydrolase activity"/>
    <property type="evidence" value="ECO:0007669"/>
    <property type="project" value="UniProtKB-ARBA"/>
</dbReference>
<proteinExistence type="predicted"/>
<dbReference type="CDD" id="cd00077">
    <property type="entry name" value="HDc"/>
    <property type="match status" value="1"/>
</dbReference>
<dbReference type="SUPFAM" id="SSF109604">
    <property type="entry name" value="HD-domain/PDEase-like"/>
    <property type="match status" value="1"/>
</dbReference>
<dbReference type="InterPro" id="IPR037522">
    <property type="entry name" value="HD_GYP_dom"/>
</dbReference>
<dbReference type="Pfam" id="PF13487">
    <property type="entry name" value="HD_5"/>
    <property type="match status" value="1"/>
</dbReference>
<evidence type="ECO:0000256" key="1">
    <source>
        <dbReference type="PROSITE-ProRule" id="PRU00169"/>
    </source>
</evidence>
<dbReference type="RefSeq" id="WP_087147610.1">
    <property type="nucleotide sequence ID" value="NZ_FUKJ01000301.1"/>
</dbReference>
<reference evidence="5" key="1">
    <citation type="submission" date="2017-02" db="EMBL/GenBank/DDBJ databases">
        <authorList>
            <person name="Daims H."/>
        </authorList>
    </citation>
    <scope>NUCLEOTIDE SEQUENCE [LARGE SCALE GENOMIC DNA]</scope>
</reference>
<dbReference type="PANTHER" id="PTHR45228">
    <property type="entry name" value="CYCLIC DI-GMP PHOSPHODIESTERASE TM_0186-RELATED"/>
    <property type="match status" value="1"/>
</dbReference>
<dbReference type="InterPro" id="IPR001789">
    <property type="entry name" value="Sig_transdc_resp-reg_receiver"/>
</dbReference>
<sequence>MIKNDRILIVDDVVDNIRIAMNILKEDNYDFSFANSGIEALELLKDEPEQFQLILLDIMMPGIDGFETCEKIKANPQTKDIPIIFLTAKTDVDSISKGFIHGAVDYITKPFFANELLARVKTHIELYQAKELLKYHNILLKTKAKYEKLRLLTELEDNQKEMIYILTELMESTSDETGKHIKRVSEISALLAKYHNSMTDDDIEILYHAAPMHDIGKLTVPAEILNKPGRYSEEDFEIMKKHASNGFELLRYSDRKLIKAAAIIAHEHHEKWNGKGYPRGLKGEDIHIYGRIIALADVFDALTHSRRYKQAWLMEDVVMYIKERRGTQFDPDLVDIFVEHLDEFIAIVHP</sequence>
<dbReference type="PROSITE" id="PS50110">
    <property type="entry name" value="RESPONSE_REGULATORY"/>
    <property type="match status" value="1"/>
</dbReference>
<dbReference type="Gene3D" id="3.40.50.2300">
    <property type="match status" value="1"/>
</dbReference>
<evidence type="ECO:0000259" key="3">
    <source>
        <dbReference type="PROSITE" id="PS51832"/>
    </source>
</evidence>
<evidence type="ECO:0000313" key="5">
    <source>
        <dbReference type="Proteomes" id="UP000195442"/>
    </source>
</evidence>
<dbReference type="InterPro" id="IPR052020">
    <property type="entry name" value="Cyclic_di-GMP/3'3'-cGAMP_PDE"/>
</dbReference>
<dbReference type="InterPro" id="IPR011006">
    <property type="entry name" value="CheY-like_superfamily"/>
</dbReference>
<dbReference type="PANTHER" id="PTHR45228:SF9">
    <property type="entry name" value="3'3'-CGAMP-SPECIFIC PHOSPHODIESTERASE 2"/>
    <property type="match status" value="1"/>
</dbReference>
<keyword evidence="4" id="KW-0378">Hydrolase</keyword>
<protein>
    <submittedName>
        <fullName evidence="4">Response regulator receiver modulated metal dependent phosphohydrolase</fullName>
    </submittedName>
</protein>
<evidence type="ECO:0000313" key="4">
    <source>
        <dbReference type="EMBL" id="SJM93980.1"/>
    </source>
</evidence>
<evidence type="ECO:0000259" key="2">
    <source>
        <dbReference type="PROSITE" id="PS50110"/>
    </source>
</evidence>
<gene>
    <name evidence="4" type="ORF">CRENPOLYSF2_370062</name>
</gene>
<dbReference type="SMART" id="SM00471">
    <property type="entry name" value="HDc"/>
    <property type="match status" value="1"/>
</dbReference>
<dbReference type="Gene3D" id="1.10.3210.10">
    <property type="entry name" value="Hypothetical protein af1432"/>
    <property type="match status" value="1"/>
</dbReference>
<dbReference type="PROSITE" id="PS51832">
    <property type="entry name" value="HD_GYP"/>
    <property type="match status" value="1"/>
</dbReference>
<keyword evidence="5" id="KW-1185">Reference proteome</keyword>
<dbReference type="SMART" id="SM00448">
    <property type="entry name" value="REC"/>
    <property type="match status" value="1"/>
</dbReference>
<dbReference type="Proteomes" id="UP000195442">
    <property type="component" value="Unassembled WGS sequence"/>
</dbReference>
<dbReference type="AlphaFoldDB" id="A0A1R4HDM1"/>
<dbReference type="GO" id="GO:0000160">
    <property type="term" value="P:phosphorelay signal transduction system"/>
    <property type="evidence" value="ECO:0007669"/>
    <property type="project" value="InterPro"/>
</dbReference>